<sequence>MSMAGKADAVLEWHLGSARPLVLELDELGTQISMVDGKTASICPQSAQEICSPGPVVRLAPDEVDVTDIDAIKQIYDSKETFKKSSFYRNLTAVRAPVLFVLTDVTTHRRMRRLMSTPMSASSLKLHVPLVQSRVNLYIQSIKNEMLSRGCADVFKWNMFLATDLIGELSFGESFKTLEHGEKNQYVHLVESIGPMGAVRSAFPRLVSLASIMPLPILKSAANASREIRRYGEESLGRYYKLASKDTGIAHQTLFTKLRQSEQDGEITFEEICANAQGYILAGSDTTASTLTYLIWSVCRRPHMQQHLVQQLEALPPDFDDDDLRNVAYLSRVIDETLRLFTAAPSGLPREVPAEGASLAGYQLGGGTVVCAQSYSMHRDPDVFPDPEEFDPLRWEDPSKAMMEAFMPFGRGPRSLNLARMELRIAAASFFRAFPNIRISAKEGFSDRDMQPKMFFVSNPVGRRCLVESSLAQGGTEGNQVDKRSQSTLA</sequence>
<dbReference type="InterPro" id="IPR001128">
    <property type="entry name" value="Cyt_P450"/>
</dbReference>
<dbReference type="InterPro" id="IPR036396">
    <property type="entry name" value="Cyt_P450_sf"/>
</dbReference>
<dbReference type="GO" id="GO:0020037">
    <property type="term" value="F:heme binding"/>
    <property type="evidence" value="ECO:0007669"/>
    <property type="project" value="InterPro"/>
</dbReference>
<comment type="similarity">
    <text evidence="1">Belongs to the cytochrome P450 family.</text>
</comment>
<evidence type="ECO:0000256" key="5">
    <source>
        <dbReference type="ARBA" id="ARBA00023004"/>
    </source>
</evidence>
<dbReference type="GO" id="GO:0016705">
    <property type="term" value="F:oxidoreductase activity, acting on paired donors, with incorporation or reduction of molecular oxygen"/>
    <property type="evidence" value="ECO:0007669"/>
    <property type="project" value="InterPro"/>
</dbReference>
<dbReference type="PRINTS" id="PR00463">
    <property type="entry name" value="EP450I"/>
</dbReference>
<name>A0A179I8T2_CORDF</name>
<dbReference type="OMA" id="TAHFFRQ"/>
<feature type="compositionally biased region" description="Basic and acidic residues" evidence="6">
    <location>
        <begin position="480"/>
        <end position="490"/>
    </location>
</feature>
<dbReference type="PRINTS" id="PR00385">
    <property type="entry name" value="P450"/>
</dbReference>
<keyword evidence="5" id="KW-0408">Iron</keyword>
<dbReference type="Pfam" id="PF00067">
    <property type="entry name" value="p450"/>
    <property type="match status" value="1"/>
</dbReference>
<proteinExistence type="inferred from homology"/>
<dbReference type="EMBL" id="LUKN01002933">
    <property type="protein sequence ID" value="OAQ98301.1"/>
    <property type="molecule type" value="Genomic_DNA"/>
</dbReference>
<keyword evidence="3" id="KW-0479">Metal-binding</keyword>
<gene>
    <name evidence="7" type="ORF">LLEC1_03589</name>
</gene>
<dbReference type="Gene3D" id="1.10.630.10">
    <property type="entry name" value="Cytochrome P450"/>
    <property type="match status" value="1"/>
</dbReference>
<evidence type="ECO:0000313" key="7">
    <source>
        <dbReference type="EMBL" id="OAQ98301.1"/>
    </source>
</evidence>
<dbReference type="PANTHER" id="PTHR24305:SF96">
    <property type="entry name" value="CYTOCHROME P450 MONOOXYGENASE STCB-RELATED"/>
    <property type="match status" value="1"/>
</dbReference>
<dbReference type="SUPFAM" id="SSF48264">
    <property type="entry name" value="Cytochrome P450"/>
    <property type="match status" value="1"/>
</dbReference>
<evidence type="ECO:0000256" key="3">
    <source>
        <dbReference type="ARBA" id="ARBA00022723"/>
    </source>
</evidence>
<evidence type="ECO:0000256" key="2">
    <source>
        <dbReference type="ARBA" id="ARBA00022617"/>
    </source>
</evidence>
<evidence type="ECO:0000256" key="4">
    <source>
        <dbReference type="ARBA" id="ARBA00023002"/>
    </source>
</evidence>
<dbReference type="GO" id="GO:0005506">
    <property type="term" value="F:iron ion binding"/>
    <property type="evidence" value="ECO:0007669"/>
    <property type="project" value="InterPro"/>
</dbReference>
<dbReference type="GO" id="GO:0004497">
    <property type="term" value="F:monooxygenase activity"/>
    <property type="evidence" value="ECO:0007669"/>
    <property type="project" value="InterPro"/>
</dbReference>
<evidence type="ECO:0000256" key="6">
    <source>
        <dbReference type="SAM" id="MobiDB-lite"/>
    </source>
</evidence>
<dbReference type="InterPro" id="IPR002401">
    <property type="entry name" value="Cyt_P450_E_grp-I"/>
</dbReference>
<keyword evidence="2" id="KW-0349">Heme</keyword>
<feature type="region of interest" description="Disordered" evidence="6">
    <location>
        <begin position="471"/>
        <end position="490"/>
    </location>
</feature>
<dbReference type="AlphaFoldDB" id="A0A179I8T2"/>
<dbReference type="Proteomes" id="UP000243081">
    <property type="component" value="Unassembled WGS sequence"/>
</dbReference>
<evidence type="ECO:0000313" key="8">
    <source>
        <dbReference type="Proteomes" id="UP000243081"/>
    </source>
</evidence>
<comment type="caution">
    <text evidence="7">The sequence shown here is derived from an EMBL/GenBank/DDBJ whole genome shotgun (WGS) entry which is preliminary data.</text>
</comment>
<dbReference type="PANTHER" id="PTHR24305">
    <property type="entry name" value="CYTOCHROME P450"/>
    <property type="match status" value="1"/>
</dbReference>
<dbReference type="OrthoDB" id="1470350at2759"/>
<accession>A0A179I8T2</accession>
<evidence type="ECO:0000256" key="1">
    <source>
        <dbReference type="ARBA" id="ARBA00010617"/>
    </source>
</evidence>
<protein>
    <recommendedName>
        <fullName evidence="9">Cytochrome P450</fullName>
    </recommendedName>
</protein>
<organism evidence="7 8">
    <name type="scientific">Cordyceps confragosa</name>
    <name type="common">Lecanicillium lecanii</name>
    <dbReference type="NCBI Taxonomy" id="2714763"/>
    <lineage>
        <taxon>Eukaryota</taxon>
        <taxon>Fungi</taxon>
        <taxon>Dikarya</taxon>
        <taxon>Ascomycota</taxon>
        <taxon>Pezizomycotina</taxon>
        <taxon>Sordariomycetes</taxon>
        <taxon>Hypocreomycetidae</taxon>
        <taxon>Hypocreales</taxon>
        <taxon>Cordycipitaceae</taxon>
        <taxon>Akanthomyces</taxon>
    </lineage>
</organism>
<reference evidence="7 8" key="1">
    <citation type="submission" date="2016-03" db="EMBL/GenBank/DDBJ databases">
        <title>Fine-scale spatial genetic structure of a fungal parasite of coffee scale insects.</title>
        <authorList>
            <person name="Jackson D."/>
            <person name="Zemenick K.A."/>
            <person name="Malloure B."/>
            <person name="Quandt C.A."/>
            <person name="James T.Y."/>
        </authorList>
    </citation>
    <scope>NUCLEOTIDE SEQUENCE [LARGE SCALE GENOMIC DNA]</scope>
    <source>
        <strain evidence="7 8">UM487</strain>
    </source>
</reference>
<dbReference type="InterPro" id="IPR050121">
    <property type="entry name" value="Cytochrome_P450_monoxygenase"/>
</dbReference>
<evidence type="ECO:0008006" key="9">
    <source>
        <dbReference type="Google" id="ProtNLM"/>
    </source>
</evidence>
<keyword evidence="8" id="KW-1185">Reference proteome</keyword>
<keyword evidence="4" id="KW-0560">Oxidoreductase</keyword>